<dbReference type="EMBL" id="SMOL01000135">
    <property type="protein sequence ID" value="KAB2631869.1"/>
    <property type="molecule type" value="Genomic_DNA"/>
</dbReference>
<comment type="caution">
    <text evidence="1">The sequence shown here is derived from an EMBL/GenBank/DDBJ whole genome shotgun (WGS) entry which is preliminary data.</text>
</comment>
<proteinExistence type="predicted"/>
<dbReference type="OrthoDB" id="1193120at2759"/>
<accession>A0A5N5HW72</accession>
<evidence type="ECO:0000313" key="1">
    <source>
        <dbReference type="EMBL" id="KAB2631869.1"/>
    </source>
</evidence>
<reference evidence="1 2" key="2">
    <citation type="submission" date="2019-11" db="EMBL/GenBank/DDBJ databases">
        <title>A de novo genome assembly of a pear dwarfing rootstock.</title>
        <authorList>
            <person name="Wang F."/>
            <person name="Wang J."/>
            <person name="Li S."/>
            <person name="Zhang Y."/>
            <person name="Fang M."/>
            <person name="Ma L."/>
            <person name="Zhao Y."/>
            <person name="Jiang S."/>
        </authorList>
    </citation>
    <scope>NUCLEOTIDE SEQUENCE [LARGE SCALE GENOMIC DNA]</scope>
    <source>
        <strain evidence="1">S2</strain>
        <tissue evidence="1">Leaf</tissue>
    </source>
</reference>
<evidence type="ECO:0000313" key="2">
    <source>
        <dbReference type="Proteomes" id="UP000327157"/>
    </source>
</evidence>
<dbReference type="Proteomes" id="UP000327157">
    <property type="component" value="Unassembled WGS sequence"/>
</dbReference>
<keyword evidence="2" id="KW-1185">Reference proteome</keyword>
<sequence length="84" mass="9410">MELNCRALSWLKEFQHWHGKNEKCNCKGDYVAAMAARHVTISSPHLAETMAIRDATLLVKEKQLQAAVFEGDALFVMAALQHKG</sequence>
<name>A0A5N5HW72_9ROSA</name>
<organism evidence="1 2">
    <name type="scientific">Pyrus ussuriensis x Pyrus communis</name>
    <dbReference type="NCBI Taxonomy" id="2448454"/>
    <lineage>
        <taxon>Eukaryota</taxon>
        <taxon>Viridiplantae</taxon>
        <taxon>Streptophyta</taxon>
        <taxon>Embryophyta</taxon>
        <taxon>Tracheophyta</taxon>
        <taxon>Spermatophyta</taxon>
        <taxon>Magnoliopsida</taxon>
        <taxon>eudicotyledons</taxon>
        <taxon>Gunneridae</taxon>
        <taxon>Pentapetalae</taxon>
        <taxon>rosids</taxon>
        <taxon>fabids</taxon>
        <taxon>Rosales</taxon>
        <taxon>Rosaceae</taxon>
        <taxon>Amygdaloideae</taxon>
        <taxon>Maleae</taxon>
        <taxon>Pyrus</taxon>
    </lineage>
</organism>
<dbReference type="AlphaFoldDB" id="A0A5N5HW72"/>
<reference evidence="1 2" key="1">
    <citation type="submission" date="2019-09" db="EMBL/GenBank/DDBJ databases">
        <authorList>
            <person name="Ou C."/>
        </authorList>
    </citation>
    <scope>NUCLEOTIDE SEQUENCE [LARGE SCALE GENOMIC DNA]</scope>
    <source>
        <strain evidence="1">S2</strain>
        <tissue evidence="1">Leaf</tissue>
    </source>
</reference>
<protein>
    <submittedName>
        <fullName evidence="1">Uncharacterized protein</fullName>
    </submittedName>
</protein>
<gene>
    <name evidence="1" type="ORF">D8674_038658</name>
</gene>